<dbReference type="GO" id="GO:0015344">
    <property type="term" value="F:siderophore uptake transmembrane transporter activity"/>
    <property type="evidence" value="ECO:0007669"/>
    <property type="project" value="TreeGrafter"/>
</dbReference>
<keyword evidence="8" id="KW-0406">Ion transport</keyword>
<protein>
    <submittedName>
        <fullName evidence="13">Iron complex outermembrane receptor protein</fullName>
    </submittedName>
</protein>
<evidence type="ECO:0000256" key="10">
    <source>
        <dbReference type="ARBA" id="ARBA00023136"/>
    </source>
</evidence>
<sequence length="610" mass="65396">MRSAGDAFGTSIGRETIGVYSQGSVRGFSPVAAGNIRIDGLYFDPVNVPTSRLLRTSTIRVGLSALGSPFAAPTGVVDFGFRRPGDTAAASLLVSFNSWTNATAEIDAVLPASDRLSFGLGASAERDISYNKTQEYRVEGALIARWRPAEGLEFVPFINVIRNIVDDTGPIYQPAADALPPRLPERVFIGPDWAEVKGTDITAGLLADWDLSPDWQLRAGLLRSSVDSELSVANILRDVTPDGTGSHRVVVDPALVSIKTSGEVRLTRNFTDGARRHLVHAIVRARANDRRFGGTDVVELGRVRLGERNRTPRPDFDFSAQQDDRVRQLTLGLGYEGRWDDVGELSAGLQATDYSKRVGLPDGTLVETDARLLLYNVTLAAQLAPGLVFYAGAVTGLEESGIAPANALNRNEALPAIKTRQFDAGLRYAVTPDITLVAGAFDIAKPYFNLGPGGRFDVLGDVINRGVEASVAGPITDTLSVVAGGVLLWPRVTGLAVDLGTVGPRPVGAISHRIEVSGDWRPTFAPGMSLDMRLSYRSAETATVSNLTAIPARAVIDLGGRYAFRLADKAAVLRLQVANLLDTESLELRGAGAYSQFPRRLIQGYVTVDF</sequence>
<evidence type="ECO:0000256" key="9">
    <source>
        <dbReference type="ARBA" id="ARBA00023077"/>
    </source>
</evidence>
<dbReference type="AlphaFoldDB" id="A0A841LG88"/>
<dbReference type="EMBL" id="JACIIV010000016">
    <property type="protein sequence ID" value="MBB6228202.1"/>
    <property type="molecule type" value="Genomic_DNA"/>
</dbReference>
<keyword evidence="2" id="KW-0813">Transport</keyword>
<evidence type="ECO:0000256" key="3">
    <source>
        <dbReference type="ARBA" id="ARBA00022452"/>
    </source>
</evidence>
<dbReference type="Proteomes" id="UP000538147">
    <property type="component" value="Unassembled WGS sequence"/>
</dbReference>
<evidence type="ECO:0000256" key="7">
    <source>
        <dbReference type="ARBA" id="ARBA00023004"/>
    </source>
</evidence>
<evidence type="ECO:0000313" key="13">
    <source>
        <dbReference type="EMBL" id="MBB6228202.1"/>
    </source>
</evidence>
<accession>A0A841LG88</accession>
<dbReference type="PANTHER" id="PTHR32552:SF68">
    <property type="entry name" value="FERRICHROME OUTER MEMBRANE TRANSPORTER_PHAGE RECEPTOR"/>
    <property type="match status" value="1"/>
</dbReference>
<keyword evidence="3" id="KW-1134">Transmembrane beta strand</keyword>
<dbReference type="Gene3D" id="2.40.170.20">
    <property type="entry name" value="TonB-dependent receptor, beta-barrel domain"/>
    <property type="match status" value="1"/>
</dbReference>
<evidence type="ECO:0000256" key="8">
    <source>
        <dbReference type="ARBA" id="ARBA00023065"/>
    </source>
</evidence>
<dbReference type="Pfam" id="PF00593">
    <property type="entry name" value="TonB_dep_Rec_b-barrel"/>
    <property type="match status" value="1"/>
</dbReference>
<proteinExistence type="predicted"/>
<keyword evidence="7" id="KW-0408">Iron</keyword>
<dbReference type="PANTHER" id="PTHR32552">
    <property type="entry name" value="FERRICHROME IRON RECEPTOR-RELATED"/>
    <property type="match status" value="1"/>
</dbReference>
<feature type="domain" description="TonB-dependent receptor-like beta-barrel" evidence="12">
    <location>
        <begin position="180"/>
        <end position="580"/>
    </location>
</feature>
<evidence type="ECO:0000256" key="2">
    <source>
        <dbReference type="ARBA" id="ARBA00022448"/>
    </source>
</evidence>
<dbReference type="InterPro" id="IPR000531">
    <property type="entry name" value="Beta-barrel_TonB"/>
</dbReference>
<gene>
    <name evidence="13" type="ORF">FHS79_002387</name>
</gene>
<dbReference type="SUPFAM" id="SSF56935">
    <property type="entry name" value="Porins"/>
    <property type="match status" value="1"/>
</dbReference>
<dbReference type="GO" id="GO:0009279">
    <property type="term" value="C:cell outer membrane"/>
    <property type="evidence" value="ECO:0007669"/>
    <property type="project" value="UniProtKB-SubCell"/>
</dbReference>
<evidence type="ECO:0000259" key="12">
    <source>
        <dbReference type="Pfam" id="PF00593"/>
    </source>
</evidence>
<keyword evidence="6" id="KW-0732">Signal</keyword>
<keyword evidence="5" id="KW-0812">Transmembrane</keyword>
<keyword evidence="4" id="KW-0410">Iron transport</keyword>
<comment type="subcellular location">
    <subcellularLocation>
        <location evidence="1">Cell outer membrane</location>
        <topology evidence="1">Multi-pass membrane protein</topology>
    </subcellularLocation>
</comment>
<evidence type="ECO:0000256" key="11">
    <source>
        <dbReference type="ARBA" id="ARBA00023237"/>
    </source>
</evidence>
<evidence type="ECO:0000256" key="5">
    <source>
        <dbReference type="ARBA" id="ARBA00022692"/>
    </source>
</evidence>
<keyword evidence="13" id="KW-0675">Receptor</keyword>
<reference evidence="13 14" key="1">
    <citation type="submission" date="2020-08" db="EMBL/GenBank/DDBJ databases">
        <title>Genomic Encyclopedia of Type Strains, Phase IV (KMG-IV): sequencing the most valuable type-strain genomes for metagenomic binning, comparative biology and taxonomic classification.</title>
        <authorList>
            <person name="Goeker M."/>
        </authorList>
    </citation>
    <scope>NUCLEOTIDE SEQUENCE [LARGE SCALE GENOMIC DNA]</scope>
    <source>
        <strain evidence="13 14">DSM 102189</strain>
    </source>
</reference>
<organism evidence="13 14">
    <name type="scientific">Polymorphobacter multimanifer</name>
    <dbReference type="NCBI Taxonomy" id="1070431"/>
    <lineage>
        <taxon>Bacteria</taxon>
        <taxon>Pseudomonadati</taxon>
        <taxon>Pseudomonadota</taxon>
        <taxon>Alphaproteobacteria</taxon>
        <taxon>Sphingomonadales</taxon>
        <taxon>Sphingosinicellaceae</taxon>
        <taxon>Polymorphobacter</taxon>
    </lineage>
</organism>
<evidence type="ECO:0000256" key="1">
    <source>
        <dbReference type="ARBA" id="ARBA00004571"/>
    </source>
</evidence>
<evidence type="ECO:0000256" key="4">
    <source>
        <dbReference type="ARBA" id="ARBA00022496"/>
    </source>
</evidence>
<comment type="caution">
    <text evidence="13">The sequence shown here is derived from an EMBL/GenBank/DDBJ whole genome shotgun (WGS) entry which is preliminary data.</text>
</comment>
<dbReference type="InterPro" id="IPR036942">
    <property type="entry name" value="Beta-barrel_TonB_sf"/>
</dbReference>
<keyword evidence="10" id="KW-0472">Membrane</keyword>
<dbReference type="RefSeq" id="WP_341534452.1">
    <property type="nucleotide sequence ID" value="NZ_JACIIV010000016.1"/>
</dbReference>
<evidence type="ECO:0000313" key="14">
    <source>
        <dbReference type="Proteomes" id="UP000538147"/>
    </source>
</evidence>
<keyword evidence="9" id="KW-0798">TonB box</keyword>
<dbReference type="InterPro" id="IPR039426">
    <property type="entry name" value="TonB-dep_rcpt-like"/>
</dbReference>
<keyword evidence="14" id="KW-1185">Reference proteome</keyword>
<keyword evidence="11" id="KW-0998">Cell outer membrane</keyword>
<name>A0A841LG88_9SPHN</name>
<evidence type="ECO:0000256" key="6">
    <source>
        <dbReference type="ARBA" id="ARBA00022729"/>
    </source>
</evidence>